<protein>
    <submittedName>
        <fullName evidence="1">Uncharacterized protein</fullName>
    </submittedName>
</protein>
<dbReference type="AlphaFoldDB" id="A0A328U7G5"/>
<proteinExistence type="predicted"/>
<evidence type="ECO:0000313" key="1">
    <source>
        <dbReference type="EMBL" id="RAP78499.1"/>
    </source>
</evidence>
<reference evidence="1 2" key="1">
    <citation type="submission" date="2018-06" db="EMBL/GenBank/DDBJ databases">
        <title>Paenibacillus montanisoli sp. nov., isolated from mountain area soil.</title>
        <authorList>
            <person name="Wu M."/>
        </authorList>
    </citation>
    <scope>NUCLEOTIDE SEQUENCE [LARGE SCALE GENOMIC DNA]</scope>
    <source>
        <strain evidence="1 2">RA17</strain>
    </source>
</reference>
<keyword evidence="2" id="KW-1185">Reference proteome</keyword>
<organism evidence="1 2">
    <name type="scientific">Paenibacillus montanisoli</name>
    <dbReference type="NCBI Taxonomy" id="2081970"/>
    <lineage>
        <taxon>Bacteria</taxon>
        <taxon>Bacillati</taxon>
        <taxon>Bacillota</taxon>
        <taxon>Bacilli</taxon>
        <taxon>Bacillales</taxon>
        <taxon>Paenibacillaceae</taxon>
        <taxon>Paenibacillus</taxon>
    </lineage>
</organism>
<comment type="caution">
    <text evidence="1">The sequence shown here is derived from an EMBL/GenBank/DDBJ whole genome shotgun (WGS) entry which is preliminary data.</text>
</comment>
<name>A0A328U7G5_9BACL</name>
<sequence length="219" mass="25079">MYGHGSIWINVFSARCEQWRIFSKPNRFSSPQQVGTIHAEVEAYTLNEAVSKADLIAKVKITSKIKEINEPSEKTLYQAEVVEDFLNKTDLKEINVMQAGNSQWKFNNNKLFKSGDSYILYLKKAIGEAYENFNTYWILGEETGIYQDLGSGKLMKWAYPETFLSDIEDKARTNELLISEGEVQVLDEAKFIEKINDIKNVGLVTDLTEVEQSVKQEDQ</sequence>
<accession>A0A328U7G5</accession>
<dbReference type="Proteomes" id="UP000249260">
    <property type="component" value="Unassembled WGS sequence"/>
</dbReference>
<dbReference type="RefSeq" id="WP_112881622.1">
    <property type="nucleotide sequence ID" value="NZ_QLUW01000001.1"/>
</dbReference>
<gene>
    <name evidence="1" type="ORF">DL346_08790</name>
</gene>
<dbReference type="OrthoDB" id="2973100at2"/>
<dbReference type="EMBL" id="QLUW01000001">
    <property type="protein sequence ID" value="RAP78499.1"/>
    <property type="molecule type" value="Genomic_DNA"/>
</dbReference>
<evidence type="ECO:0000313" key="2">
    <source>
        <dbReference type="Proteomes" id="UP000249260"/>
    </source>
</evidence>